<dbReference type="SUPFAM" id="SSF54637">
    <property type="entry name" value="Thioesterase/thiol ester dehydrase-isomerase"/>
    <property type="match status" value="1"/>
</dbReference>
<dbReference type="OrthoDB" id="9801517at2"/>
<dbReference type="AlphaFoldDB" id="A0A1M5LCZ5"/>
<dbReference type="STRING" id="947013.SAMN04488109_1142"/>
<dbReference type="InterPro" id="IPR050563">
    <property type="entry name" value="4-hydroxybenzoyl-CoA_TE"/>
</dbReference>
<evidence type="ECO:0000256" key="1">
    <source>
        <dbReference type="ARBA" id="ARBA00022801"/>
    </source>
</evidence>
<evidence type="ECO:0000313" key="2">
    <source>
        <dbReference type="EMBL" id="SHG62825.1"/>
    </source>
</evidence>
<proteinExistence type="predicted"/>
<organism evidence="2 3">
    <name type="scientific">Chryseolinea serpens</name>
    <dbReference type="NCBI Taxonomy" id="947013"/>
    <lineage>
        <taxon>Bacteria</taxon>
        <taxon>Pseudomonadati</taxon>
        <taxon>Bacteroidota</taxon>
        <taxon>Cytophagia</taxon>
        <taxon>Cytophagales</taxon>
        <taxon>Fulvivirgaceae</taxon>
        <taxon>Chryseolinea</taxon>
    </lineage>
</organism>
<dbReference type="PANTHER" id="PTHR31793">
    <property type="entry name" value="4-HYDROXYBENZOYL-COA THIOESTERASE FAMILY MEMBER"/>
    <property type="match status" value="1"/>
</dbReference>
<evidence type="ECO:0000313" key="3">
    <source>
        <dbReference type="Proteomes" id="UP000184212"/>
    </source>
</evidence>
<reference evidence="2 3" key="1">
    <citation type="submission" date="2016-11" db="EMBL/GenBank/DDBJ databases">
        <authorList>
            <person name="Jaros S."/>
            <person name="Januszkiewicz K."/>
            <person name="Wedrychowicz H."/>
        </authorList>
    </citation>
    <scope>NUCLEOTIDE SEQUENCE [LARGE SCALE GENOMIC DNA]</scope>
    <source>
        <strain evidence="2 3">DSM 24574</strain>
    </source>
</reference>
<sequence length="129" mass="14606">MSAEHPFAHPLTVTPADIDEMGHVNNVVYVRWVQEVAAAHWHALASAELKAKYAWVVLRHEIDYKNPAFLNDEVTGYTWVGEYHGARFDRFVTIKARGKTLAEAKTTWCLLDAKAMRPTRVSDEITGLL</sequence>
<dbReference type="EMBL" id="FQWQ01000001">
    <property type="protein sequence ID" value="SHG62825.1"/>
    <property type="molecule type" value="Genomic_DNA"/>
</dbReference>
<dbReference type="PANTHER" id="PTHR31793:SF37">
    <property type="entry name" value="ACYL-COA THIOESTER HYDROLASE YBGC"/>
    <property type="match status" value="1"/>
</dbReference>
<dbReference type="GO" id="GO:0047617">
    <property type="term" value="F:fatty acyl-CoA hydrolase activity"/>
    <property type="evidence" value="ECO:0007669"/>
    <property type="project" value="TreeGrafter"/>
</dbReference>
<dbReference type="Proteomes" id="UP000184212">
    <property type="component" value="Unassembled WGS sequence"/>
</dbReference>
<dbReference type="RefSeq" id="WP_073131846.1">
    <property type="nucleotide sequence ID" value="NZ_FQWQ01000001.1"/>
</dbReference>
<name>A0A1M5LCZ5_9BACT</name>
<dbReference type="Pfam" id="PF13279">
    <property type="entry name" value="4HBT_2"/>
    <property type="match status" value="1"/>
</dbReference>
<gene>
    <name evidence="2" type="ORF">SAMN04488109_1142</name>
</gene>
<dbReference type="InterPro" id="IPR029069">
    <property type="entry name" value="HotDog_dom_sf"/>
</dbReference>
<dbReference type="Gene3D" id="3.10.129.10">
    <property type="entry name" value="Hotdog Thioesterase"/>
    <property type="match status" value="1"/>
</dbReference>
<keyword evidence="1 2" id="KW-0378">Hydrolase</keyword>
<protein>
    <submittedName>
        <fullName evidence="2">Acyl-CoA thioester hydrolase</fullName>
    </submittedName>
</protein>
<dbReference type="CDD" id="cd00586">
    <property type="entry name" value="4HBT"/>
    <property type="match status" value="1"/>
</dbReference>
<accession>A0A1M5LCZ5</accession>
<keyword evidence="3" id="KW-1185">Reference proteome</keyword>